<dbReference type="InterPro" id="IPR002187">
    <property type="entry name" value="N-reg_PII"/>
</dbReference>
<keyword evidence="4" id="KW-1185">Reference proteome</keyword>
<gene>
    <name evidence="3" type="ORF">ACFSX5_09845</name>
</gene>
<organism evidence="3 4">
    <name type="scientific">Devosia albogilva</name>
    <dbReference type="NCBI Taxonomy" id="429726"/>
    <lineage>
        <taxon>Bacteria</taxon>
        <taxon>Pseudomonadati</taxon>
        <taxon>Pseudomonadota</taxon>
        <taxon>Alphaproteobacteria</taxon>
        <taxon>Hyphomicrobiales</taxon>
        <taxon>Devosiaceae</taxon>
        <taxon>Devosia</taxon>
    </lineage>
</organism>
<dbReference type="RefSeq" id="WP_386833166.1">
    <property type="nucleotide sequence ID" value="NZ_JBHUNP010000001.1"/>
</dbReference>
<dbReference type="Proteomes" id="UP001597521">
    <property type="component" value="Unassembled WGS sequence"/>
</dbReference>
<sequence>MQDPHLIVTIVRKGWGEAILEATMAAGAHGGTIIPARGIGKNEQQRVFGIQIEPEKEIVLTLVPGEIKADILREVERAGELNAPGKGLAFTLRAQDVIGIVHLVTDETD</sequence>
<comment type="function">
    <text evidence="2">In nitrogen-limiting conditions, when the ratio of Gln to 2-ketoglutarate decreases, P-II is uridylylated to P-II-UMP. P-II-UMP allows the deadenylation of glutamine synthetase (GS), thus activating the enzyme. Conversely, in nitrogen excess P-II is deuridylated and promotes the adenylation of GS. P-II indirectly controls the transcription of the GS gene (glnA). P-II prevents NR-II-catalyzed conversion of NR-I to NR-I-phosphate, the transcriptional activator of glnA. When P-II is uridylylated to P-II-UMP, these events are reversed.</text>
</comment>
<evidence type="ECO:0000313" key="4">
    <source>
        <dbReference type="Proteomes" id="UP001597521"/>
    </source>
</evidence>
<dbReference type="Gene3D" id="3.30.70.120">
    <property type="match status" value="1"/>
</dbReference>
<comment type="caution">
    <text evidence="3">The sequence shown here is derived from an EMBL/GenBank/DDBJ whole genome shotgun (WGS) entry which is preliminary data.</text>
</comment>
<dbReference type="InterPro" id="IPR011322">
    <property type="entry name" value="N-reg_PII-like_a/b"/>
</dbReference>
<proteinExistence type="predicted"/>
<dbReference type="Pfam" id="PF00543">
    <property type="entry name" value="P-II"/>
    <property type="match status" value="1"/>
</dbReference>
<evidence type="ECO:0000256" key="2">
    <source>
        <dbReference type="ARBA" id="ARBA00025238"/>
    </source>
</evidence>
<accession>A0ABW5QK17</accession>
<dbReference type="PROSITE" id="PS51343">
    <property type="entry name" value="PII_GLNB_DOM"/>
    <property type="match status" value="1"/>
</dbReference>
<evidence type="ECO:0000256" key="1">
    <source>
        <dbReference type="ARBA" id="ARBA00015681"/>
    </source>
</evidence>
<dbReference type="InterPro" id="IPR015867">
    <property type="entry name" value="N-reg_PII/ATP_PRibTrfase_C"/>
</dbReference>
<dbReference type="SMART" id="SM00938">
    <property type="entry name" value="P-II"/>
    <property type="match status" value="1"/>
</dbReference>
<reference evidence="4" key="1">
    <citation type="journal article" date="2019" name="Int. J. Syst. Evol. Microbiol.">
        <title>The Global Catalogue of Microorganisms (GCM) 10K type strain sequencing project: providing services to taxonomists for standard genome sequencing and annotation.</title>
        <authorList>
            <consortium name="The Broad Institute Genomics Platform"/>
            <consortium name="The Broad Institute Genome Sequencing Center for Infectious Disease"/>
            <person name="Wu L."/>
            <person name="Ma J."/>
        </authorList>
    </citation>
    <scope>NUCLEOTIDE SEQUENCE [LARGE SCALE GENOMIC DNA]</scope>
    <source>
        <strain evidence="4">CCM 7427</strain>
    </source>
</reference>
<protein>
    <recommendedName>
        <fullName evidence="1">Nitrogen regulatory protein P-II</fullName>
    </recommendedName>
</protein>
<dbReference type="SUPFAM" id="SSF54913">
    <property type="entry name" value="GlnB-like"/>
    <property type="match status" value="1"/>
</dbReference>
<evidence type="ECO:0000313" key="3">
    <source>
        <dbReference type="EMBL" id="MFD2648092.1"/>
    </source>
</evidence>
<dbReference type="EMBL" id="JBHUNP010000001">
    <property type="protein sequence ID" value="MFD2648092.1"/>
    <property type="molecule type" value="Genomic_DNA"/>
</dbReference>
<name>A0ABW5QK17_9HYPH</name>